<dbReference type="EMBL" id="HBUF01580103">
    <property type="protein sequence ID" value="CAG6769878.1"/>
    <property type="molecule type" value="Transcribed_RNA"/>
</dbReference>
<dbReference type="EMBL" id="HBUF01580102">
    <property type="protein sequence ID" value="CAG6769875.1"/>
    <property type="molecule type" value="Transcribed_RNA"/>
</dbReference>
<protein>
    <recommendedName>
        <fullName evidence="3">Secreted protein</fullName>
    </recommendedName>
</protein>
<proteinExistence type="predicted"/>
<name>A0A8D8W4Q1_9HEMI</name>
<dbReference type="AlphaFoldDB" id="A0A8D8W4Q1"/>
<dbReference type="EMBL" id="HBUF01580104">
    <property type="protein sequence ID" value="CAG6769882.1"/>
    <property type="molecule type" value="Transcribed_RNA"/>
</dbReference>
<accession>A0A8D8W4Q1</accession>
<dbReference type="EMBL" id="HBUF01144979">
    <property type="protein sequence ID" value="CAG6647032.1"/>
    <property type="molecule type" value="Transcribed_RNA"/>
</dbReference>
<dbReference type="EMBL" id="HBUF01338894">
    <property type="protein sequence ID" value="CAG6699107.1"/>
    <property type="molecule type" value="Transcribed_RNA"/>
</dbReference>
<dbReference type="EMBL" id="HBUF01338884">
    <property type="protein sequence ID" value="CAG6699081.1"/>
    <property type="molecule type" value="Transcribed_RNA"/>
</dbReference>
<dbReference type="EMBL" id="HBUF01144977">
    <property type="protein sequence ID" value="CAG6647026.1"/>
    <property type="molecule type" value="Transcribed_RNA"/>
</dbReference>
<feature type="signal peptide" evidence="1">
    <location>
        <begin position="1"/>
        <end position="27"/>
    </location>
</feature>
<dbReference type="EMBL" id="HBUF01580105">
    <property type="protein sequence ID" value="CAG6769886.1"/>
    <property type="molecule type" value="Transcribed_RNA"/>
</dbReference>
<dbReference type="EMBL" id="HBUF01144976">
    <property type="protein sequence ID" value="CAG6647023.1"/>
    <property type="molecule type" value="Transcribed_RNA"/>
</dbReference>
<dbReference type="EMBL" id="HBUF01228921">
    <property type="protein sequence ID" value="CAG6672585.1"/>
    <property type="molecule type" value="Transcribed_RNA"/>
</dbReference>
<evidence type="ECO:0008006" key="3">
    <source>
        <dbReference type="Google" id="ProtNLM"/>
    </source>
</evidence>
<dbReference type="EMBL" id="HBUF01228920">
    <property type="protein sequence ID" value="CAG6672580.1"/>
    <property type="molecule type" value="Transcribed_RNA"/>
</dbReference>
<keyword evidence="1" id="KW-0732">Signal</keyword>
<evidence type="ECO:0000313" key="2">
    <source>
        <dbReference type="EMBL" id="CAG6647023.1"/>
    </source>
</evidence>
<evidence type="ECO:0000256" key="1">
    <source>
        <dbReference type="SAM" id="SignalP"/>
    </source>
</evidence>
<dbReference type="EMBL" id="HBUF01228922">
    <property type="protein sequence ID" value="CAG6672590.1"/>
    <property type="molecule type" value="Transcribed_RNA"/>
</dbReference>
<organism evidence="2">
    <name type="scientific">Cacopsylla melanoneura</name>
    <dbReference type="NCBI Taxonomy" id="428564"/>
    <lineage>
        <taxon>Eukaryota</taxon>
        <taxon>Metazoa</taxon>
        <taxon>Ecdysozoa</taxon>
        <taxon>Arthropoda</taxon>
        <taxon>Hexapoda</taxon>
        <taxon>Insecta</taxon>
        <taxon>Pterygota</taxon>
        <taxon>Neoptera</taxon>
        <taxon>Paraneoptera</taxon>
        <taxon>Hemiptera</taxon>
        <taxon>Sternorrhyncha</taxon>
        <taxon>Psylloidea</taxon>
        <taxon>Psyllidae</taxon>
        <taxon>Psyllinae</taxon>
        <taxon>Cacopsylla</taxon>
    </lineage>
</organism>
<feature type="chain" id="PRO_5036428834" description="Secreted protein" evidence="1">
    <location>
        <begin position="28"/>
        <end position="103"/>
    </location>
</feature>
<reference evidence="2" key="1">
    <citation type="submission" date="2021-05" db="EMBL/GenBank/DDBJ databases">
        <authorList>
            <person name="Alioto T."/>
            <person name="Alioto T."/>
            <person name="Gomez Garrido J."/>
        </authorList>
    </citation>
    <scope>NUCLEOTIDE SEQUENCE</scope>
</reference>
<dbReference type="EMBL" id="HBUF01144978">
    <property type="protein sequence ID" value="CAG6647029.1"/>
    <property type="molecule type" value="Transcribed_RNA"/>
</dbReference>
<dbReference type="EMBL" id="HBUF01580101">
    <property type="protein sequence ID" value="CAG6769871.1"/>
    <property type="molecule type" value="Transcribed_RNA"/>
</dbReference>
<sequence length="103" mass="11161">MHMLEAQCAHWTIFGAVTLSTLGACTGTQIHERSHWVLHENSCPAKCTHDHCSDCIPNSSSSNVPLRSLSTALVFIPGRDVSLHWLHSLRPAALPGHCGTHAT</sequence>